<feature type="compositionally biased region" description="Basic and acidic residues" evidence="10">
    <location>
        <begin position="192"/>
        <end position="203"/>
    </location>
</feature>
<feature type="compositionally biased region" description="Polar residues" evidence="10">
    <location>
        <begin position="144"/>
        <end position="158"/>
    </location>
</feature>
<dbReference type="Pfam" id="PF00069">
    <property type="entry name" value="Pkinase"/>
    <property type="match status" value="1"/>
</dbReference>
<name>A0A5A8EID9_CAFRO</name>
<feature type="binding site" evidence="7">
    <location>
        <begin position="354"/>
        <end position="355"/>
    </location>
    <ligand>
        <name>ATP</name>
        <dbReference type="ChEBI" id="CHEBI:30616"/>
    </ligand>
</feature>
<feature type="compositionally biased region" description="Polar residues" evidence="10">
    <location>
        <begin position="78"/>
        <end position="104"/>
    </location>
</feature>
<feature type="compositionally biased region" description="Gly residues" evidence="10">
    <location>
        <begin position="159"/>
        <end position="182"/>
    </location>
</feature>
<dbReference type="FunFam" id="3.30.200.20:FF:000042">
    <property type="entry name" value="Aurora kinase A"/>
    <property type="match status" value="1"/>
</dbReference>
<dbReference type="GO" id="GO:0004674">
    <property type="term" value="F:protein serine/threonine kinase activity"/>
    <property type="evidence" value="ECO:0007669"/>
    <property type="project" value="UniProtKB-KW"/>
</dbReference>
<feature type="domain" description="Protein kinase" evidence="11">
    <location>
        <begin position="227"/>
        <end position="480"/>
    </location>
</feature>
<evidence type="ECO:0000259" key="11">
    <source>
        <dbReference type="PROSITE" id="PS50011"/>
    </source>
</evidence>
<dbReference type="PROSITE" id="PS00108">
    <property type="entry name" value="PROTEIN_KINASE_ST"/>
    <property type="match status" value="1"/>
</dbReference>
<dbReference type="AlphaFoldDB" id="A0A5A8EID9"/>
<evidence type="ECO:0000256" key="4">
    <source>
        <dbReference type="ARBA" id="ARBA00022777"/>
    </source>
</evidence>
<evidence type="ECO:0000256" key="1">
    <source>
        <dbReference type="ARBA" id="ARBA00022527"/>
    </source>
</evidence>
<dbReference type="InterPro" id="IPR017441">
    <property type="entry name" value="Protein_kinase_ATP_BS"/>
</dbReference>
<feature type="binding site" evidence="7">
    <location>
        <position position="368"/>
    </location>
    <ligand>
        <name>ATP</name>
        <dbReference type="ChEBI" id="CHEBI:30616"/>
    </ligand>
</feature>
<feature type="region of interest" description="Disordered" evidence="10">
    <location>
        <begin position="61"/>
        <end position="203"/>
    </location>
</feature>
<dbReference type="InterPro" id="IPR008271">
    <property type="entry name" value="Ser/Thr_kinase_AS"/>
</dbReference>
<evidence type="ECO:0000313" key="13">
    <source>
        <dbReference type="Proteomes" id="UP000322899"/>
    </source>
</evidence>
<organism evidence="12 13">
    <name type="scientific">Cafeteria roenbergensis</name>
    <name type="common">Marine flagellate</name>
    <dbReference type="NCBI Taxonomy" id="33653"/>
    <lineage>
        <taxon>Eukaryota</taxon>
        <taxon>Sar</taxon>
        <taxon>Stramenopiles</taxon>
        <taxon>Bigyra</taxon>
        <taxon>Opalozoa</taxon>
        <taxon>Bicosoecida</taxon>
        <taxon>Cafeteriaceae</taxon>
        <taxon>Cafeteria</taxon>
    </lineage>
</organism>
<dbReference type="InterPro" id="IPR011009">
    <property type="entry name" value="Kinase-like_dom_sf"/>
</dbReference>
<dbReference type="PANTHER" id="PTHR24350">
    <property type="entry name" value="SERINE/THREONINE-PROTEIN KINASE IAL-RELATED"/>
    <property type="match status" value="1"/>
</dbReference>
<dbReference type="Gene3D" id="1.10.510.10">
    <property type="entry name" value="Transferase(Phosphotransferase) domain 1"/>
    <property type="match status" value="1"/>
</dbReference>
<dbReference type="Proteomes" id="UP000322899">
    <property type="component" value="Unassembled WGS sequence"/>
</dbReference>
<dbReference type="CDD" id="cd14003">
    <property type="entry name" value="STKc_AMPK-like"/>
    <property type="match status" value="1"/>
</dbReference>
<keyword evidence="5 7" id="KW-0067">ATP-binding</keyword>
<dbReference type="SMART" id="SM00220">
    <property type="entry name" value="S_TKc"/>
    <property type="match status" value="1"/>
</dbReference>
<feature type="binding site" evidence="7">
    <location>
        <begin position="305"/>
        <end position="307"/>
    </location>
    <ligand>
        <name>ATP</name>
        <dbReference type="ChEBI" id="CHEBI:30616"/>
    </ligand>
</feature>
<protein>
    <recommendedName>
        <fullName evidence="11">Protein kinase domain-containing protein</fullName>
    </recommendedName>
</protein>
<dbReference type="SUPFAM" id="SSF56112">
    <property type="entry name" value="Protein kinase-like (PK-like)"/>
    <property type="match status" value="1"/>
</dbReference>
<keyword evidence="3 7" id="KW-0547">Nucleotide-binding</keyword>
<evidence type="ECO:0000256" key="8">
    <source>
        <dbReference type="PIRSR" id="PIRSR630616-3"/>
    </source>
</evidence>
<keyword evidence="1" id="KW-0723">Serine/threonine-protein kinase</keyword>
<evidence type="ECO:0000256" key="7">
    <source>
        <dbReference type="PIRSR" id="PIRSR630616-2"/>
    </source>
</evidence>
<reference evidence="12 13" key="1">
    <citation type="submission" date="2019-07" db="EMBL/GenBank/DDBJ databases">
        <title>Genomes of Cafeteria roenbergensis.</title>
        <authorList>
            <person name="Fischer M.G."/>
            <person name="Hackl T."/>
            <person name="Roman M."/>
        </authorList>
    </citation>
    <scope>NUCLEOTIDE SEQUENCE [LARGE SCALE GENOMIC DNA]</scope>
    <source>
        <strain evidence="12 13">E4-10P</strain>
    </source>
</reference>
<evidence type="ECO:0000256" key="5">
    <source>
        <dbReference type="ARBA" id="ARBA00022840"/>
    </source>
</evidence>
<feature type="compositionally biased region" description="Low complexity" evidence="10">
    <location>
        <begin position="564"/>
        <end position="575"/>
    </location>
</feature>
<feature type="cross-link" description="Glycyl lysine isopeptide (Lys-Gly) (interchain with G-Cter in SUMO2)" evidence="8">
    <location>
        <position position="352"/>
    </location>
</feature>
<evidence type="ECO:0000256" key="6">
    <source>
        <dbReference type="PIRSR" id="PIRSR630616-1"/>
    </source>
</evidence>
<feature type="compositionally biased region" description="Low complexity" evidence="10">
    <location>
        <begin position="118"/>
        <end position="139"/>
    </location>
</feature>
<proteinExistence type="predicted"/>
<dbReference type="InterPro" id="IPR030616">
    <property type="entry name" value="Aur-like"/>
</dbReference>
<keyword evidence="2" id="KW-0808">Transferase</keyword>
<evidence type="ECO:0000256" key="10">
    <source>
        <dbReference type="SAM" id="MobiDB-lite"/>
    </source>
</evidence>
<comment type="caution">
    <text evidence="12">The sequence shown here is derived from an EMBL/GenBank/DDBJ whole genome shotgun (WGS) entry which is preliminary data.</text>
</comment>
<feature type="binding site" evidence="7 9">
    <location>
        <position position="256"/>
    </location>
    <ligand>
        <name>ATP</name>
        <dbReference type="ChEBI" id="CHEBI:30616"/>
    </ligand>
</feature>
<feature type="compositionally biased region" description="Low complexity" evidence="10">
    <location>
        <begin position="9"/>
        <end position="33"/>
    </location>
</feature>
<feature type="active site" description="Proton acceptor" evidence="6">
    <location>
        <position position="350"/>
    </location>
</feature>
<evidence type="ECO:0000313" key="12">
    <source>
        <dbReference type="EMBL" id="KAA0177322.1"/>
    </source>
</evidence>
<sequence>MRPARSRSRPSSAKYGATTAAPAAPGSGPRAAALFGNTSGNAAPYGASAYGQRVFGATAAPAPYRAGHGPSLSRRAGSRTSADTVGGSDSTGGRHSLQQGSSGQPKGLQADHRFGNQAAPRGAAAGAAAAANGSSSRARGVSHRSATSSTTTNPTQGKTHGGGIAGGDSAGGGGGGGSGSGPHGDASEDDKDAVRRAQREKEWAQRQRLRDFVSSPEFDGNATTDFYGFGKVLGQGSFGKVRLAWHRLAGAKVAIKSYEKSRIKDAAQWKRVQQEIKLMERLNHPYVVRLLETIENAKRIHIVMEYAGGGNLCSYVKARRRLPEAEARKIFLQLLLSVEYMHGLGIIHRDIKLENVLFDSSRDMKLVDFGFSVACRDPNKRLKVFCGTPSYMAPEIVQRKEYLGRPVDIWSLGVLLYACLCGCFPFVAKTYPELYKRIAAAQLRFPDHVSNAAKDLVRRMLHPDPLKRIPLARARRHPWAAPLASAVLRQVAMPLDRSLLISDDPANDLYEAALAKAQELGFPRHRVVESVLSRSRTSYSTTYYLVLYSHAGSSHTRHGASTDSVNSRAPSASSSTSAGLFVDRATLSQARAPIGHSLATGSGASRG</sequence>
<evidence type="ECO:0000256" key="9">
    <source>
        <dbReference type="PROSITE-ProRule" id="PRU10141"/>
    </source>
</evidence>
<dbReference type="GO" id="GO:0005524">
    <property type="term" value="F:ATP binding"/>
    <property type="evidence" value="ECO:0007669"/>
    <property type="project" value="UniProtKB-UniRule"/>
</dbReference>
<dbReference type="OrthoDB" id="193931at2759"/>
<dbReference type="EMBL" id="VLTO01000004">
    <property type="protein sequence ID" value="KAA0177322.1"/>
    <property type="molecule type" value="Genomic_DNA"/>
</dbReference>
<feature type="region of interest" description="Disordered" evidence="10">
    <location>
        <begin position="556"/>
        <end position="575"/>
    </location>
</feature>
<evidence type="ECO:0000256" key="2">
    <source>
        <dbReference type="ARBA" id="ARBA00022679"/>
    </source>
</evidence>
<dbReference type="PROSITE" id="PS00107">
    <property type="entry name" value="PROTEIN_KINASE_ATP"/>
    <property type="match status" value="1"/>
</dbReference>
<keyword evidence="4" id="KW-0418">Kinase</keyword>
<dbReference type="PROSITE" id="PS50011">
    <property type="entry name" value="PROTEIN_KINASE_DOM"/>
    <property type="match status" value="1"/>
</dbReference>
<accession>A0A5A8EID9</accession>
<evidence type="ECO:0000256" key="3">
    <source>
        <dbReference type="ARBA" id="ARBA00022741"/>
    </source>
</evidence>
<feature type="region of interest" description="Disordered" evidence="10">
    <location>
        <begin position="1"/>
        <end position="47"/>
    </location>
</feature>
<dbReference type="InterPro" id="IPR000719">
    <property type="entry name" value="Prot_kinase_dom"/>
</dbReference>
<dbReference type="FunFam" id="1.10.510.10:FF:000571">
    <property type="entry name" value="Maternal embryonic leucine zipper kinase"/>
    <property type="match status" value="1"/>
</dbReference>
<gene>
    <name evidence="12" type="ORF">FNF27_01100</name>
</gene>